<feature type="compositionally biased region" description="Basic and acidic residues" evidence="1">
    <location>
        <begin position="1"/>
        <end position="19"/>
    </location>
</feature>
<organism evidence="2 3">
    <name type="scientific">Micromonospora marina</name>
    <dbReference type="NCBI Taxonomy" id="307120"/>
    <lineage>
        <taxon>Bacteria</taxon>
        <taxon>Bacillati</taxon>
        <taxon>Actinomycetota</taxon>
        <taxon>Actinomycetes</taxon>
        <taxon>Micromonosporales</taxon>
        <taxon>Micromonosporaceae</taxon>
        <taxon>Micromonospora</taxon>
    </lineage>
</organism>
<dbReference type="RefSeq" id="WP_018787969.1">
    <property type="nucleotide sequence ID" value="NZ_FMCV01000013.1"/>
</dbReference>
<evidence type="ECO:0000256" key="1">
    <source>
        <dbReference type="SAM" id="MobiDB-lite"/>
    </source>
</evidence>
<sequence length="80" mass="8988">MTTNDERAEDPAAARRPADELPGQLPFDRLDVGDAEQLAELADGDGPPVEEPRQPVDEPRRLPPPYDRAHKRRNQRPLPT</sequence>
<dbReference type="AlphaFoldDB" id="A0A1C4YX77"/>
<evidence type="ECO:0000313" key="3">
    <source>
        <dbReference type="Proteomes" id="UP000198551"/>
    </source>
</evidence>
<gene>
    <name evidence="2" type="ORF">GA0070215_11362</name>
</gene>
<dbReference type="EMBL" id="FMCV01000013">
    <property type="protein sequence ID" value="SCF25226.1"/>
    <property type="molecule type" value="Genomic_DNA"/>
</dbReference>
<protein>
    <submittedName>
        <fullName evidence="2">Uncharacterized protein</fullName>
    </submittedName>
</protein>
<name>A0A1C4YX77_9ACTN</name>
<evidence type="ECO:0000313" key="2">
    <source>
        <dbReference type="EMBL" id="SCF25226.1"/>
    </source>
</evidence>
<feature type="compositionally biased region" description="Basic residues" evidence="1">
    <location>
        <begin position="69"/>
        <end position="80"/>
    </location>
</feature>
<accession>A0A1C4YX77</accession>
<reference evidence="3" key="1">
    <citation type="submission" date="2016-06" db="EMBL/GenBank/DDBJ databases">
        <authorList>
            <person name="Varghese N."/>
        </authorList>
    </citation>
    <scope>NUCLEOTIDE SEQUENCE [LARGE SCALE GENOMIC DNA]</scope>
    <source>
        <strain evidence="3">DSM 45555</strain>
    </source>
</reference>
<dbReference type="Proteomes" id="UP000198551">
    <property type="component" value="Unassembled WGS sequence"/>
</dbReference>
<keyword evidence="3" id="KW-1185">Reference proteome</keyword>
<feature type="region of interest" description="Disordered" evidence="1">
    <location>
        <begin position="1"/>
        <end position="80"/>
    </location>
</feature>
<proteinExistence type="predicted"/>
<feature type="compositionally biased region" description="Basic and acidic residues" evidence="1">
    <location>
        <begin position="50"/>
        <end position="61"/>
    </location>
</feature>